<dbReference type="Pfam" id="PF00383">
    <property type="entry name" value="dCMP_cyt_deam_1"/>
    <property type="match status" value="1"/>
</dbReference>
<proteinExistence type="predicted"/>
<feature type="domain" description="CMP/dCMP-type deaminase" evidence="1">
    <location>
        <begin position="15"/>
        <end position="139"/>
    </location>
</feature>
<dbReference type="Gene3D" id="3.40.140.10">
    <property type="entry name" value="Cytidine Deaminase, domain 2"/>
    <property type="match status" value="1"/>
</dbReference>
<evidence type="ECO:0000313" key="2">
    <source>
        <dbReference type="EMBL" id="SVD62117.1"/>
    </source>
</evidence>
<reference evidence="2" key="1">
    <citation type="submission" date="2018-05" db="EMBL/GenBank/DDBJ databases">
        <authorList>
            <person name="Lanie J.A."/>
            <person name="Ng W.-L."/>
            <person name="Kazmierczak K.M."/>
            <person name="Andrzejewski T.M."/>
            <person name="Davidsen T.M."/>
            <person name="Wayne K.J."/>
            <person name="Tettelin H."/>
            <person name="Glass J.I."/>
            <person name="Rusch D."/>
            <person name="Podicherti R."/>
            <person name="Tsui H.-C.T."/>
            <person name="Winkler M.E."/>
        </authorList>
    </citation>
    <scope>NUCLEOTIDE SEQUENCE</scope>
</reference>
<accession>A0A382WTF1</accession>
<dbReference type="AlphaFoldDB" id="A0A382WTF1"/>
<sequence length="159" mass="17992">MNGLIPSESIMNQRIADMLIRLAIENSGTNGRFKMAAGIVYRKQLLAVGTNSYKSHPWMVPEKGYKDGQIFLHAETDAIKNALRLITQDQLAKCELYVVRVKRPDYWNGNSDQWVKGLARPCPGCMRTVASFGVKRIFWTEDEEKSSILAKQPFDKVLG</sequence>
<organism evidence="2">
    <name type="scientific">marine metagenome</name>
    <dbReference type="NCBI Taxonomy" id="408172"/>
    <lineage>
        <taxon>unclassified sequences</taxon>
        <taxon>metagenomes</taxon>
        <taxon>ecological metagenomes</taxon>
    </lineage>
</organism>
<evidence type="ECO:0000259" key="1">
    <source>
        <dbReference type="Pfam" id="PF00383"/>
    </source>
</evidence>
<protein>
    <recommendedName>
        <fullName evidence="1">CMP/dCMP-type deaminase domain-containing protein</fullName>
    </recommendedName>
</protein>
<dbReference type="InterPro" id="IPR002125">
    <property type="entry name" value="CMP_dCMP_dom"/>
</dbReference>
<dbReference type="EMBL" id="UINC01162384">
    <property type="protein sequence ID" value="SVD62117.1"/>
    <property type="molecule type" value="Genomic_DNA"/>
</dbReference>
<dbReference type="GO" id="GO:0003824">
    <property type="term" value="F:catalytic activity"/>
    <property type="evidence" value="ECO:0007669"/>
    <property type="project" value="InterPro"/>
</dbReference>
<dbReference type="SUPFAM" id="SSF53927">
    <property type="entry name" value="Cytidine deaminase-like"/>
    <property type="match status" value="1"/>
</dbReference>
<name>A0A382WTF1_9ZZZZ</name>
<gene>
    <name evidence="2" type="ORF">METZ01_LOCUS414971</name>
</gene>
<dbReference type="InterPro" id="IPR016193">
    <property type="entry name" value="Cytidine_deaminase-like"/>
</dbReference>